<keyword evidence="7" id="KW-1185">Reference proteome</keyword>
<sequence length="263" mass="29377">MIWYRDLEKLTSTSIGICQAIWVCVVHSLSQWLLKLSVSIFFLHRGMMMNGIEGIGNVYGAPMGYGVVAPLSGTTTATETLVPMYGSVMMEAFPAETAAIMSDSDWLYIVPVSRKCSRDAINSSQQNVAVLNNRNGFLTFLGEDFSFQFQHGQLEIDRFIAQHTEKERLEVEERRKRYSQRSRDLAQTNEATTNALRCNLEQVLAQVQDEQQQHDDAQSSCCGSNFDETAVQRDGGDDDDGCIGPSNRDRSMCMSCGRNIGEV</sequence>
<keyword evidence="5" id="KW-0812">Transmembrane</keyword>
<keyword evidence="5" id="KW-0472">Membrane</keyword>
<dbReference type="GO" id="GO:0004842">
    <property type="term" value="F:ubiquitin-protein transferase activity"/>
    <property type="evidence" value="ECO:0007669"/>
    <property type="project" value="TreeGrafter"/>
</dbReference>
<keyword evidence="5" id="KW-1133">Transmembrane helix</keyword>
<accession>A0A830CRA0</accession>
<comment type="caution">
    <text evidence="6">The sequence shown here is derived from an EMBL/GenBank/DDBJ whole genome shotgun (WGS) entry which is preliminary data.</text>
</comment>
<dbReference type="PANTHER" id="PTHR42647">
    <property type="entry name" value="SBP (S-RIBONUCLEASE BINDING PROTEIN) FAMILY PROTEIN"/>
    <property type="match status" value="1"/>
</dbReference>
<dbReference type="PANTHER" id="PTHR42647:SF12">
    <property type="entry name" value="BOI-RELATED E3 UBIQUITIN-PROTEIN LIGASE 2-RELATED"/>
    <property type="match status" value="1"/>
</dbReference>
<organism evidence="6 7">
    <name type="scientific">Phtheirospermum japonicum</name>
    <dbReference type="NCBI Taxonomy" id="374723"/>
    <lineage>
        <taxon>Eukaryota</taxon>
        <taxon>Viridiplantae</taxon>
        <taxon>Streptophyta</taxon>
        <taxon>Embryophyta</taxon>
        <taxon>Tracheophyta</taxon>
        <taxon>Spermatophyta</taxon>
        <taxon>Magnoliopsida</taxon>
        <taxon>eudicotyledons</taxon>
        <taxon>Gunneridae</taxon>
        <taxon>Pentapetalae</taxon>
        <taxon>asterids</taxon>
        <taxon>lamiids</taxon>
        <taxon>Lamiales</taxon>
        <taxon>Orobanchaceae</taxon>
        <taxon>Orobanchaceae incertae sedis</taxon>
        <taxon>Phtheirospermum</taxon>
    </lineage>
</organism>
<gene>
    <name evidence="6" type="ORF">PHJA_002154900</name>
</gene>
<evidence type="ECO:0000256" key="4">
    <source>
        <dbReference type="SAM" id="Coils"/>
    </source>
</evidence>
<evidence type="ECO:0000256" key="3">
    <source>
        <dbReference type="ARBA" id="ARBA00022833"/>
    </source>
</evidence>
<dbReference type="GO" id="GO:0043067">
    <property type="term" value="P:regulation of programmed cell death"/>
    <property type="evidence" value="ECO:0007669"/>
    <property type="project" value="TreeGrafter"/>
</dbReference>
<feature type="coiled-coil region" evidence="4">
    <location>
        <begin position="161"/>
        <end position="220"/>
    </location>
</feature>
<keyword evidence="1" id="KW-0479">Metal-binding</keyword>
<evidence type="ECO:0000313" key="6">
    <source>
        <dbReference type="EMBL" id="GFQ00109.1"/>
    </source>
</evidence>
<dbReference type="OrthoDB" id="1711136at2759"/>
<name>A0A830CRA0_9LAMI</name>
<keyword evidence="3" id="KW-0862">Zinc</keyword>
<feature type="transmembrane region" description="Helical" evidence="5">
    <location>
        <begin position="20"/>
        <end position="43"/>
    </location>
</feature>
<keyword evidence="2" id="KW-0863">Zinc-finger</keyword>
<proteinExistence type="predicted"/>
<evidence type="ECO:0000313" key="7">
    <source>
        <dbReference type="Proteomes" id="UP000653305"/>
    </source>
</evidence>
<keyword evidence="4" id="KW-0175">Coiled coil</keyword>
<dbReference type="GO" id="GO:0008270">
    <property type="term" value="F:zinc ion binding"/>
    <property type="evidence" value="ECO:0007669"/>
    <property type="project" value="UniProtKB-KW"/>
</dbReference>
<evidence type="ECO:0000256" key="2">
    <source>
        <dbReference type="ARBA" id="ARBA00022771"/>
    </source>
</evidence>
<evidence type="ECO:0000256" key="1">
    <source>
        <dbReference type="ARBA" id="ARBA00022723"/>
    </source>
</evidence>
<dbReference type="AlphaFoldDB" id="A0A830CRA0"/>
<dbReference type="Proteomes" id="UP000653305">
    <property type="component" value="Unassembled WGS sequence"/>
</dbReference>
<dbReference type="EMBL" id="BMAC01000609">
    <property type="protein sequence ID" value="GFQ00109.1"/>
    <property type="molecule type" value="Genomic_DNA"/>
</dbReference>
<evidence type="ECO:0000256" key="5">
    <source>
        <dbReference type="SAM" id="Phobius"/>
    </source>
</evidence>
<reference evidence="6" key="1">
    <citation type="submission" date="2020-07" db="EMBL/GenBank/DDBJ databases">
        <title>Ethylene signaling mediates host invasion by parasitic plants.</title>
        <authorList>
            <person name="Yoshida S."/>
        </authorList>
    </citation>
    <scope>NUCLEOTIDE SEQUENCE</scope>
    <source>
        <strain evidence="6">Okayama</strain>
    </source>
</reference>
<protein>
    <submittedName>
        <fullName evidence="6">Uncharacterized protein</fullName>
    </submittedName>
</protein>